<protein>
    <submittedName>
        <fullName evidence="2">Uncharacterized protein</fullName>
    </submittedName>
</protein>
<evidence type="ECO:0000256" key="1">
    <source>
        <dbReference type="SAM" id="SignalP"/>
    </source>
</evidence>
<dbReference type="EMBL" id="JANEYG010000002">
    <property type="protein sequence ID" value="KAJ8924989.1"/>
    <property type="molecule type" value="Genomic_DNA"/>
</dbReference>
<feature type="chain" id="PRO_5043597287" evidence="1">
    <location>
        <begin position="18"/>
        <end position="107"/>
    </location>
</feature>
<name>A0AAV8WEN9_9CUCU</name>
<keyword evidence="3" id="KW-1185">Reference proteome</keyword>
<accession>A0AAV8WEN9</accession>
<dbReference type="AlphaFoldDB" id="A0AAV8WEN9"/>
<comment type="caution">
    <text evidence="2">The sequence shown here is derived from an EMBL/GenBank/DDBJ whole genome shotgun (WGS) entry which is preliminary data.</text>
</comment>
<dbReference type="Proteomes" id="UP001159042">
    <property type="component" value="Unassembled WGS sequence"/>
</dbReference>
<sequence length="107" mass="12025">MLKITVLVLACAGFYSAMPIDSGTAPDIDIIKHYIARGRALIEFMEAGTFTDSEFSLNPEDQTALKYYNFYYNLAYHPSSYFSPDNDSIVCFPNKKCVNISDIGIYP</sequence>
<keyword evidence="1" id="KW-0732">Signal</keyword>
<proteinExistence type="predicted"/>
<evidence type="ECO:0000313" key="3">
    <source>
        <dbReference type="Proteomes" id="UP001159042"/>
    </source>
</evidence>
<organism evidence="2 3">
    <name type="scientific">Exocentrus adspersus</name>
    <dbReference type="NCBI Taxonomy" id="1586481"/>
    <lineage>
        <taxon>Eukaryota</taxon>
        <taxon>Metazoa</taxon>
        <taxon>Ecdysozoa</taxon>
        <taxon>Arthropoda</taxon>
        <taxon>Hexapoda</taxon>
        <taxon>Insecta</taxon>
        <taxon>Pterygota</taxon>
        <taxon>Neoptera</taxon>
        <taxon>Endopterygota</taxon>
        <taxon>Coleoptera</taxon>
        <taxon>Polyphaga</taxon>
        <taxon>Cucujiformia</taxon>
        <taxon>Chrysomeloidea</taxon>
        <taxon>Cerambycidae</taxon>
        <taxon>Lamiinae</taxon>
        <taxon>Acanthocinini</taxon>
        <taxon>Exocentrus</taxon>
    </lineage>
</organism>
<reference evidence="2 3" key="1">
    <citation type="journal article" date="2023" name="Insect Mol. Biol.">
        <title>Genome sequencing provides insights into the evolution of gene families encoding plant cell wall-degrading enzymes in longhorned beetles.</title>
        <authorList>
            <person name="Shin N.R."/>
            <person name="Okamura Y."/>
            <person name="Kirsch R."/>
            <person name="Pauchet Y."/>
        </authorList>
    </citation>
    <scope>NUCLEOTIDE SEQUENCE [LARGE SCALE GENOMIC DNA]</scope>
    <source>
        <strain evidence="2">EAD_L_NR</strain>
    </source>
</reference>
<feature type="signal peptide" evidence="1">
    <location>
        <begin position="1"/>
        <end position="17"/>
    </location>
</feature>
<gene>
    <name evidence="2" type="ORF">NQ315_001154</name>
</gene>
<evidence type="ECO:0000313" key="2">
    <source>
        <dbReference type="EMBL" id="KAJ8924989.1"/>
    </source>
</evidence>